<evidence type="ECO:0000313" key="3">
    <source>
        <dbReference type="EMBL" id="MCP3733070.1"/>
    </source>
</evidence>
<evidence type="ECO:0000313" key="4">
    <source>
        <dbReference type="Proteomes" id="UP001139451"/>
    </source>
</evidence>
<comment type="caution">
    <text evidence="3">The sequence shown here is derived from an EMBL/GenBank/DDBJ whole genome shotgun (WGS) entry which is preliminary data.</text>
</comment>
<organism evidence="3 4">
    <name type="scientific">Sphingomonas tagetis</name>
    <dbReference type="NCBI Taxonomy" id="2949092"/>
    <lineage>
        <taxon>Bacteria</taxon>
        <taxon>Pseudomonadati</taxon>
        <taxon>Pseudomonadota</taxon>
        <taxon>Alphaproteobacteria</taxon>
        <taxon>Sphingomonadales</taxon>
        <taxon>Sphingomonadaceae</taxon>
        <taxon>Sphingomonas</taxon>
    </lineage>
</organism>
<sequence>MLLKMLIRPISFVRSTDLMTVTKPHRERSARSMQRRNAGDAPHVVGARGPMRNREYDSMKPSTFALLGAATLGLAACGGPKDTGNAAADAANDSVALNTAAPAIPGPAQAFANTAAASDAFEIAASQLALEKSGSANVKKFATHMIAAHTESAGKLKAAAATASPALTPDATLTAGQQAKLDTLRAASGGAFDTGYIAEQRAAHDAALAALRDYAANGDAAPLKALAAELVPVVAAHVNMAKSLKP</sequence>
<evidence type="ECO:0000259" key="2">
    <source>
        <dbReference type="Pfam" id="PF13628"/>
    </source>
</evidence>
<accession>A0A9X2HUV1</accession>
<dbReference type="Proteomes" id="UP001139451">
    <property type="component" value="Unassembled WGS sequence"/>
</dbReference>
<dbReference type="InterPro" id="IPR012347">
    <property type="entry name" value="Ferritin-like"/>
</dbReference>
<reference evidence="3" key="1">
    <citation type="submission" date="2022-05" db="EMBL/GenBank/DDBJ databases">
        <title>Sphingomonas sp. strain MG17 Genome sequencing and assembly.</title>
        <authorList>
            <person name="Kim I."/>
        </authorList>
    </citation>
    <scope>NUCLEOTIDE SEQUENCE</scope>
    <source>
        <strain evidence="3">MG17</strain>
    </source>
</reference>
<dbReference type="Pfam" id="PF13628">
    <property type="entry name" value="DUF4142"/>
    <property type="match status" value="1"/>
</dbReference>
<dbReference type="InterPro" id="IPR025419">
    <property type="entry name" value="DUF4142"/>
</dbReference>
<evidence type="ECO:0000256" key="1">
    <source>
        <dbReference type="SAM" id="MobiDB-lite"/>
    </source>
</evidence>
<dbReference type="AlphaFoldDB" id="A0A9X2HUV1"/>
<keyword evidence="4" id="KW-1185">Reference proteome</keyword>
<dbReference type="PANTHER" id="PTHR38593:SF1">
    <property type="entry name" value="BLR2558 PROTEIN"/>
    <property type="match status" value="1"/>
</dbReference>
<feature type="domain" description="DUF4142" evidence="2">
    <location>
        <begin position="108"/>
        <end position="244"/>
    </location>
</feature>
<dbReference type="PANTHER" id="PTHR38593">
    <property type="entry name" value="BLR2558 PROTEIN"/>
    <property type="match status" value="1"/>
</dbReference>
<dbReference type="EMBL" id="JAMLDX010000030">
    <property type="protein sequence ID" value="MCP3733070.1"/>
    <property type="molecule type" value="Genomic_DNA"/>
</dbReference>
<name>A0A9X2HUV1_9SPHN</name>
<proteinExistence type="predicted"/>
<protein>
    <submittedName>
        <fullName evidence="3">DUF4142 domain-containing protein</fullName>
    </submittedName>
</protein>
<dbReference type="RefSeq" id="WP_254297159.1">
    <property type="nucleotide sequence ID" value="NZ_JAMLDX010000030.1"/>
</dbReference>
<feature type="region of interest" description="Disordered" evidence="1">
    <location>
        <begin position="23"/>
        <end position="52"/>
    </location>
</feature>
<dbReference type="Gene3D" id="1.20.1260.10">
    <property type="match status" value="1"/>
</dbReference>
<gene>
    <name evidence="3" type="ORF">M9978_21930</name>
</gene>